<accession>A0A538TWR0</accession>
<feature type="transmembrane region" description="Helical" evidence="9">
    <location>
        <begin position="85"/>
        <end position="109"/>
    </location>
</feature>
<keyword evidence="4 9" id="KW-0812">Transmembrane</keyword>
<feature type="transmembrane region" description="Helical" evidence="9">
    <location>
        <begin position="155"/>
        <end position="176"/>
    </location>
</feature>
<protein>
    <recommendedName>
        <fullName evidence="12">Exosortase H</fullName>
    </recommendedName>
</protein>
<evidence type="ECO:0000256" key="6">
    <source>
        <dbReference type="ARBA" id="ARBA00022989"/>
    </source>
</evidence>
<evidence type="ECO:0000256" key="9">
    <source>
        <dbReference type="SAM" id="Phobius"/>
    </source>
</evidence>
<reference evidence="10 11" key="1">
    <citation type="journal article" date="2019" name="Nat. Microbiol.">
        <title>Mediterranean grassland soil C-N compound turnover is dependent on rainfall and depth, and is mediated by genomically divergent microorganisms.</title>
        <authorList>
            <person name="Diamond S."/>
            <person name="Andeer P.F."/>
            <person name="Li Z."/>
            <person name="Crits-Christoph A."/>
            <person name="Burstein D."/>
            <person name="Anantharaman K."/>
            <person name="Lane K.R."/>
            <person name="Thomas B.C."/>
            <person name="Pan C."/>
            <person name="Northen T.R."/>
            <person name="Banfield J.F."/>
        </authorList>
    </citation>
    <scope>NUCLEOTIDE SEQUENCE [LARGE SCALE GENOMIC DNA]</scope>
    <source>
        <strain evidence="10">WS_8</strain>
    </source>
</reference>
<proteinExistence type="predicted"/>
<feature type="transmembrane region" description="Helical" evidence="9">
    <location>
        <begin position="121"/>
        <end position="143"/>
    </location>
</feature>
<dbReference type="InterPro" id="IPR026392">
    <property type="entry name" value="Exo/Archaeosortase_dom"/>
</dbReference>
<dbReference type="AlphaFoldDB" id="A0A538TWR0"/>
<evidence type="ECO:0000313" key="11">
    <source>
        <dbReference type="Proteomes" id="UP000316609"/>
    </source>
</evidence>
<evidence type="ECO:0000256" key="7">
    <source>
        <dbReference type="ARBA" id="ARBA00023136"/>
    </source>
</evidence>
<keyword evidence="5" id="KW-0378">Hydrolase</keyword>
<dbReference type="GO" id="GO:0006508">
    <property type="term" value="P:proteolysis"/>
    <property type="evidence" value="ECO:0007669"/>
    <property type="project" value="UniProtKB-KW"/>
</dbReference>
<sequence>MLEAARDRASKVRNMTDPRRPHPNPARTFVVRFALLWGALLSAQAFLPSIMTGAIAGTVASTAAMLRLLGARPEVLGDTVGVGTATIQIVPECTPVLAFLTLAAAIIAFPGAARHKVLGCAAALPILWAYNLVRILTTLAVLLWAPRLFDVAHSYLWQGITICLLVGLFVAWAGIVRRAP</sequence>
<dbReference type="GO" id="GO:0005886">
    <property type="term" value="C:plasma membrane"/>
    <property type="evidence" value="ECO:0007669"/>
    <property type="project" value="UniProtKB-SubCell"/>
</dbReference>
<name>A0A538TWR0_UNCEI</name>
<gene>
    <name evidence="10" type="ORF">E6K78_02645</name>
</gene>
<evidence type="ECO:0000313" key="10">
    <source>
        <dbReference type="EMBL" id="TMQ68055.1"/>
    </source>
</evidence>
<comment type="subcellular location">
    <subcellularLocation>
        <location evidence="1">Cell membrane</location>
        <topology evidence="1">Multi-pass membrane protein</topology>
    </subcellularLocation>
</comment>
<dbReference type="GO" id="GO:0008233">
    <property type="term" value="F:peptidase activity"/>
    <property type="evidence" value="ECO:0007669"/>
    <property type="project" value="UniProtKB-KW"/>
</dbReference>
<feature type="region of interest" description="Disordered" evidence="8">
    <location>
        <begin position="1"/>
        <end position="23"/>
    </location>
</feature>
<keyword evidence="2" id="KW-1003">Cell membrane</keyword>
<dbReference type="EMBL" id="VBOY01000018">
    <property type="protein sequence ID" value="TMQ68055.1"/>
    <property type="molecule type" value="Genomic_DNA"/>
</dbReference>
<evidence type="ECO:0000256" key="4">
    <source>
        <dbReference type="ARBA" id="ARBA00022692"/>
    </source>
</evidence>
<evidence type="ECO:0008006" key="12">
    <source>
        <dbReference type="Google" id="ProtNLM"/>
    </source>
</evidence>
<evidence type="ECO:0000256" key="3">
    <source>
        <dbReference type="ARBA" id="ARBA00022670"/>
    </source>
</evidence>
<evidence type="ECO:0000256" key="1">
    <source>
        <dbReference type="ARBA" id="ARBA00004651"/>
    </source>
</evidence>
<feature type="compositionally biased region" description="Basic and acidic residues" evidence="8">
    <location>
        <begin position="1"/>
        <end position="20"/>
    </location>
</feature>
<dbReference type="Proteomes" id="UP000316609">
    <property type="component" value="Unassembled WGS sequence"/>
</dbReference>
<dbReference type="NCBIfam" id="TIGR04178">
    <property type="entry name" value="exo_archaeo"/>
    <property type="match status" value="1"/>
</dbReference>
<evidence type="ECO:0000256" key="5">
    <source>
        <dbReference type="ARBA" id="ARBA00022801"/>
    </source>
</evidence>
<keyword evidence="3" id="KW-0645">Protease</keyword>
<evidence type="ECO:0000256" key="8">
    <source>
        <dbReference type="SAM" id="MobiDB-lite"/>
    </source>
</evidence>
<comment type="caution">
    <text evidence="10">The sequence shown here is derived from an EMBL/GenBank/DDBJ whole genome shotgun (WGS) entry which is preliminary data.</text>
</comment>
<keyword evidence="7 9" id="KW-0472">Membrane</keyword>
<evidence type="ECO:0000256" key="2">
    <source>
        <dbReference type="ARBA" id="ARBA00022475"/>
    </source>
</evidence>
<keyword evidence="6 9" id="KW-1133">Transmembrane helix</keyword>
<organism evidence="10 11">
    <name type="scientific">Eiseniibacteriota bacterium</name>
    <dbReference type="NCBI Taxonomy" id="2212470"/>
    <lineage>
        <taxon>Bacteria</taxon>
        <taxon>Candidatus Eiseniibacteriota</taxon>
    </lineage>
</organism>